<proteinExistence type="predicted"/>
<comment type="subcellular location">
    <subcellularLocation>
        <location evidence="1">Cell membrane</location>
        <topology evidence="1">Multi-pass membrane protein</topology>
    </subcellularLocation>
</comment>
<feature type="transmembrane region" description="Helical" evidence="7">
    <location>
        <begin position="272"/>
        <end position="293"/>
    </location>
</feature>
<dbReference type="RefSeq" id="WP_307150753.1">
    <property type="nucleotide sequence ID" value="NZ_JAUSTU010000011.1"/>
</dbReference>
<evidence type="ECO:0000256" key="1">
    <source>
        <dbReference type="ARBA" id="ARBA00004651"/>
    </source>
</evidence>
<dbReference type="InterPro" id="IPR017871">
    <property type="entry name" value="ABC_transporter-like_CS"/>
</dbReference>
<feature type="transmembrane region" description="Helical" evidence="7">
    <location>
        <begin position="247"/>
        <end position="266"/>
    </location>
</feature>
<feature type="transmembrane region" description="Helical" evidence="7">
    <location>
        <begin position="21"/>
        <end position="44"/>
    </location>
</feature>
<dbReference type="GO" id="GO:0005524">
    <property type="term" value="F:ATP binding"/>
    <property type="evidence" value="ECO:0007669"/>
    <property type="project" value="UniProtKB-KW"/>
</dbReference>
<dbReference type="SMART" id="SM00382">
    <property type="entry name" value="AAA"/>
    <property type="match status" value="1"/>
</dbReference>
<dbReference type="PROSITE" id="PS50893">
    <property type="entry name" value="ABC_TRANSPORTER_2"/>
    <property type="match status" value="1"/>
</dbReference>
<evidence type="ECO:0000256" key="7">
    <source>
        <dbReference type="SAM" id="Phobius"/>
    </source>
</evidence>
<dbReference type="InterPro" id="IPR003439">
    <property type="entry name" value="ABC_transporter-like_ATP-bd"/>
</dbReference>
<feature type="transmembrane region" description="Helical" evidence="7">
    <location>
        <begin position="136"/>
        <end position="156"/>
    </location>
</feature>
<organism evidence="10 11">
    <name type="scientific">Anoxybacillus andreesenii</name>
    <dbReference type="NCBI Taxonomy" id="1325932"/>
    <lineage>
        <taxon>Bacteria</taxon>
        <taxon>Bacillati</taxon>
        <taxon>Bacillota</taxon>
        <taxon>Bacilli</taxon>
        <taxon>Bacillales</taxon>
        <taxon>Anoxybacillaceae</taxon>
        <taxon>Anoxybacillus</taxon>
    </lineage>
</organism>
<evidence type="ECO:0000256" key="4">
    <source>
        <dbReference type="ARBA" id="ARBA00022840"/>
    </source>
</evidence>
<evidence type="ECO:0000256" key="5">
    <source>
        <dbReference type="ARBA" id="ARBA00022989"/>
    </source>
</evidence>
<keyword evidence="6 7" id="KW-0472">Membrane</keyword>
<comment type="caution">
    <text evidence="10">The sequence shown here is derived from an EMBL/GenBank/DDBJ whole genome shotgun (WGS) entry which is preliminary data.</text>
</comment>
<dbReference type="CDD" id="cd03247">
    <property type="entry name" value="ABCC_cytochrome_bd"/>
    <property type="match status" value="1"/>
</dbReference>
<evidence type="ECO:0000256" key="3">
    <source>
        <dbReference type="ARBA" id="ARBA00022741"/>
    </source>
</evidence>
<dbReference type="Proteomes" id="UP001231362">
    <property type="component" value="Unassembled WGS sequence"/>
</dbReference>
<dbReference type="InterPro" id="IPR011527">
    <property type="entry name" value="ABC1_TM_dom"/>
</dbReference>
<dbReference type="Pfam" id="PF00005">
    <property type="entry name" value="ABC_tran"/>
    <property type="match status" value="1"/>
</dbReference>
<feature type="transmembrane region" description="Helical" evidence="7">
    <location>
        <begin position="50"/>
        <end position="69"/>
    </location>
</feature>
<reference evidence="10 11" key="1">
    <citation type="submission" date="2023-07" db="EMBL/GenBank/DDBJ databases">
        <title>Genomic Encyclopedia of Type Strains, Phase IV (KMG-IV): sequencing the most valuable type-strain genomes for metagenomic binning, comparative biology and taxonomic classification.</title>
        <authorList>
            <person name="Goeker M."/>
        </authorList>
    </citation>
    <scope>NUCLEOTIDE SEQUENCE [LARGE SCALE GENOMIC DNA]</scope>
    <source>
        <strain evidence="10 11">DSM 23948</strain>
    </source>
</reference>
<dbReference type="InterPro" id="IPR027417">
    <property type="entry name" value="P-loop_NTPase"/>
</dbReference>
<keyword evidence="2 7" id="KW-0812">Transmembrane</keyword>
<name>A0ABT9V5K7_9BACL</name>
<dbReference type="NCBIfam" id="TIGR02868">
    <property type="entry name" value="CydC"/>
    <property type="match status" value="1"/>
</dbReference>
<dbReference type="InterPro" id="IPR036640">
    <property type="entry name" value="ABC1_TM_sf"/>
</dbReference>
<evidence type="ECO:0000256" key="2">
    <source>
        <dbReference type="ARBA" id="ARBA00022692"/>
    </source>
</evidence>
<dbReference type="PANTHER" id="PTHR43394">
    <property type="entry name" value="ATP-DEPENDENT PERMEASE MDL1, MITOCHONDRIAL"/>
    <property type="match status" value="1"/>
</dbReference>
<dbReference type="Gene3D" id="1.20.1560.10">
    <property type="entry name" value="ABC transporter type 1, transmembrane domain"/>
    <property type="match status" value="1"/>
</dbReference>
<dbReference type="InterPro" id="IPR039421">
    <property type="entry name" value="Type_1_exporter"/>
</dbReference>
<evidence type="ECO:0000313" key="11">
    <source>
        <dbReference type="Proteomes" id="UP001231362"/>
    </source>
</evidence>
<feature type="domain" description="ABC transporter" evidence="8">
    <location>
        <begin position="336"/>
        <end position="570"/>
    </location>
</feature>
<gene>
    <name evidence="10" type="ORF">J2S07_002553</name>
</gene>
<keyword evidence="5 7" id="KW-1133">Transmembrane helix</keyword>
<evidence type="ECO:0000256" key="6">
    <source>
        <dbReference type="ARBA" id="ARBA00023136"/>
    </source>
</evidence>
<dbReference type="Pfam" id="PF00664">
    <property type="entry name" value="ABC_membrane"/>
    <property type="match status" value="1"/>
</dbReference>
<dbReference type="PROSITE" id="PS00211">
    <property type="entry name" value="ABC_TRANSPORTER_1"/>
    <property type="match status" value="1"/>
</dbReference>
<sequence>MKHFNTYIKPYLRQYYRSISLAVFFGLLTVLASSMLTFTSGYLISSASLMPYNILMLYVPIVLVRTFGISQAVTRYIERLIGHNAVLKILSDMRVWLYRMLEPQALFIRERFQTGDLLGTLADDIEHLQDLYIRTIFPTIVALCLFAGSIISLSLFDWKFALWIGFCLSLIVVVYPVWSLFILKKRQLKQKEVQSRLYSNLTDAVFGLTDWIISGREKDFINGFHREREEIFEVDRRLRYWNQSRELQLRILSGLILIMMAIWSGFEAQAGGIAPTYIAAFTLVTLPIIEGLLPISHAIERIPAYQESLRRVGNIERGDRHEAKPIEVGKSNAANLVADHLTYRYAGSQEDALHQMSLSIPQGHKFALLGKSGAGKSTFLQLLLGALVPISGKVELNGQPCHCYGDAIFEQISVLNQKPYLFATTVENNIRLGNQTATREEIERVVKQVKLDQYINSLPLGLATQMEETGARFSGGERQRIALARILLKNTPVVILDEPTVGLDPQTEADLIETIFEALKDKTVVWITHHLMGMEKMDKIVFMEKGKVAIEGSHEELLETSERYQRLYELDHG</sequence>
<dbReference type="InterPro" id="IPR003593">
    <property type="entry name" value="AAA+_ATPase"/>
</dbReference>
<evidence type="ECO:0000259" key="9">
    <source>
        <dbReference type="PROSITE" id="PS50929"/>
    </source>
</evidence>
<keyword evidence="4 10" id="KW-0067">ATP-binding</keyword>
<evidence type="ECO:0000313" key="10">
    <source>
        <dbReference type="EMBL" id="MDQ0156234.1"/>
    </source>
</evidence>
<accession>A0ABT9V5K7</accession>
<dbReference type="PROSITE" id="PS50929">
    <property type="entry name" value="ABC_TM1F"/>
    <property type="match status" value="1"/>
</dbReference>
<dbReference type="Gene3D" id="3.40.50.300">
    <property type="entry name" value="P-loop containing nucleotide triphosphate hydrolases"/>
    <property type="match status" value="1"/>
</dbReference>
<feature type="domain" description="ABC transmembrane type-1" evidence="9">
    <location>
        <begin position="21"/>
        <end position="304"/>
    </location>
</feature>
<dbReference type="SUPFAM" id="SSF52540">
    <property type="entry name" value="P-loop containing nucleoside triphosphate hydrolases"/>
    <property type="match status" value="1"/>
</dbReference>
<protein>
    <submittedName>
        <fullName evidence="10">ATP-binding cassette subfamily C protein CydC</fullName>
    </submittedName>
</protein>
<keyword evidence="11" id="KW-1185">Reference proteome</keyword>
<dbReference type="SUPFAM" id="SSF90123">
    <property type="entry name" value="ABC transporter transmembrane region"/>
    <property type="match status" value="1"/>
</dbReference>
<dbReference type="InterPro" id="IPR014223">
    <property type="entry name" value="ABC_CydC/D"/>
</dbReference>
<feature type="transmembrane region" description="Helical" evidence="7">
    <location>
        <begin position="162"/>
        <end position="183"/>
    </location>
</feature>
<keyword evidence="3" id="KW-0547">Nucleotide-binding</keyword>
<dbReference type="PANTHER" id="PTHR43394:SF1">
    <property type="entry name" value="ATP-BINDING CASSETTE SUB-FAMILY B MEMBER 10, MITOCHONDRIAL"/>
    <property type="match status" value="1"/>
</dbReference>
<evidence type="ECO:0000259" key="8">
    <source>
        <dbReference type="PROSITE" id="PS50893"/>
    </source>
</evidence>
<dbReference type="EMBL" id="JAUSTU010000011">
    <property type="protein sequence ID" value="MDQ0156234.1"/>
    <property type="molecule type" value="Genomic_DNA"/>
</dbReference>